<comment type="caution">
    <text evidence="1">The sequence shown here is derived from an EMBL/GenBank/DDBJ whole genome shotgun (WGS) entry which is preliminary data.</text>
</comment>
<accession>F7TAS1</accession>
<dbReference type="HOGENOM" id="CLU_3264144_0_0_4"/>
<dbReference type="AlphaFoldDB" id="F7TAS1"/>
<sequence>MRIRARGPCGGSPLAAAWRLAGRDQARRGGGRLARGGRGLT</sequence>
<dbReference type="Proteomes" id="UP000004853">
    <property type="component" value="Unassembled WGS sequence"/>
</dbReference>
<evidence type="ECO:0000313" key="2">
    <source>
        <dbReference type="Proteomes" id="UP000004853"/>
    </source>
</evidence>
<dbReference type="EMBL" id="AFRQ01000143">
    <property type="protein sequence ID" value="EGP42599.1"/>
    <property type="molecule type" value="Genomic_DNA"/>
</dbReference>
<proteinExistence type="predicted"/>
<gene>
    <name evidence="1" type="ORF">AXXA_30367</name>
</gene>
<reference evidence="1 2" key="1">
    <citation type="submission" date="2011-06" db="EMBL/GenBank/DDBJ databases">
        <authorList>
            <person name="Bador J."/>
            <person name="Amoureux L."/>
            <person name="Neuwirth C."/>
        </authorList>
    </citation>
    <scope>NUCLEOTIDE SEQUENCE [LARGE SCALE GENOMIC DNA]</scope>
    <source>
        <strain evidence="1 2">AXX-A</strain>
    </source>
</reference>
<evidence type="ECO:0000313" key="1">
    <source>
        <dbReference type="EMBL" id="EGP42599.1"/>
    </source>
</evidence>
<protein>
    <submittedName>
        <fullName evidence="1">Uncharacterized protein</fullName>
    </submittedName>
</protein>
<name>F7TAS1_9BURK</name>
<organism evidence="1 2">
    <name type="scientific">Achromobacter insuavis AXX-A</name>
    <dbReference type="NCBI Taxonomy" id="1003200"/>
    <lineage>
        <taxon>Bacteria</taxon>
        <taxon>Pseudomonadati</taxon>
        <taxon>Pseudomonadota</taxon>
        <taxon>Betaproteobacteria</taxon>
        <taxon>Burkholderiales</taxon>
        <taxon>Alcaligenaceae</taxon>
        <taxon>Achromobacter</taxon>
    </lineage>
</organism>
<dbReference type="PATRIC" id="fig|1003200.3.peg.5986"/>